<name>A0ABX9A3J2_9SPHN</name>
<keyword evidence="1" id="KW-0812">Transmembrane</keyword>
<keyword evidence="1" id="KW-1133">Transmembrane helix</keyword>
<reference evidence="2 3" key="1">
    <citation type="submission" date="2021-08" db="EMBL/GenBank/DDBJ databases">
        <title>Comparative Genomics Analysis of the Genus Qipengyuania Reveals Extensive Genetic Diversity and Metabolic Versatility, Including the Description of Fifteen Novel Species.</title>
        <authorList>
            <person name="Liu Y."/>
        </authorList>
    </citation>
    <scope>NUCLEOTIDE SEQUENCE [LARGE SCALE GENOMIC DNA]</scope>
    <source>
        <strain evidence="2 3">1NDH1</strain>
    </source>
</reference>
<evidence type="ECO:0000256" key="1">
    <source>
        <dbReference type="SAM" id="Phobius"/>
    </source>
</evidence>
<evidence type="ECO:0000313" key="2">
    <source>
        <dbReference type="EMBL" id="QZD94754.1"/>
    </source>
</evidence>
<keyword evidence="3" id="KW-1185">Reference proteome</keyword>
<evidence type="ECO:0000313" key="3">
    <source>
        <dbReference type="Proteomes" id="UP000824321"/>
    </source>
</evidence>
<dbReference type="RefSeq" id="WP_221430499.1">
    <property type="nucleotide sequence ID" value="NZ_CP081294.1"/>
</dbReference>
<sequence>MAEPDPAARKFWILQAARFGAVLMVFIGALIIGKILDLPEVVGYILLVIGAVEFFLVPRILMRNWQKNGQ</sequence>
<feature type="transmembrane region" description="Helical" evidence="1">
    <location>
        <begin position="41"/>
        <end position="61"/>
    </location>
</feature>
<dbReference type="EMBL" id="CP081294">
    <property type="protein sequence ID" value="QZD94754.1"/>
    <property type="molecule type" value="Genomic_DNA"/>
</dbReference>
<dbReference type="Proteomes" id="UP000824321">
    <property type="component" value="Chromosome"/>
</dbReference>
<organism evidence="2 3">
    <name type="scientific">Qipengyuania gelatinilytica</name>
    <dbReference type="NCBI Taxonomy" id="2867231"/>
    <lineage>
        <taxon>Bacteria</taxon>
        <taxon>Pseudomonadati</taxon>
        <taxon>Pseudomonadota</taxon>
        <taxon>Alphaproteobacteria</taxon>
        <taxon>Sphingomonadales</taxon>
        <taxon>Erythrobacteraceae</taxon>
        <taxon>Qipengyuania</taxon>
    </lineage>
</organism>
<accession>A0ABX9A3J2</accession>
<proteinExistence type="predicted"/>
<protein>
    <submittedName>
        <fullName evidence="2">Uncharacterized protein</fullName>
    </submittedName>
</protein>
<gene>
    <name evidence="2" type="ORF">K3136_11790</name>
</gene>
<feature type="transmembrane region" description="Helical" evidence="1">
    <location>
        <begin position="12"/>
        <end position="35"/>
    </location>
</feature>
<keyword evidence="1" id="KW-0472">Membrane</keyword>